<evidence type="ECO:0000256" key="1">
    <source>
        <dbReference type="SAM" id="MobiDB-lite"/>
    </source>
</evidence>
<dbReference type="InterPro" id="IPR011992">
    <property type="entry name" value="EF-hand-dom_pair"/>
</dbReference>
<proteinExistence type="predicted"/>
<name>A0ABT7ZYK3_9FLAO</name>
<dbReference type="Pfam" id="PF13499">
    <property type="entry name" value="EF-hand_7"/>
    <property type="match status" value="1"/>
</dbReference>
<dbReference type="InterPro" id="IPR002048">
    <property type="entry name" value="EF_hand_dom"/>
</dbReference>
<evidence type="ECO:0000313" key="3">
    <source>
        <dbReference type="EMBL" id="MDN3494095.1"/>
    </source>
</evidence>
<dbReference type="RefSeq" id="WP_290207793.1">
    <property type="nucleotide sequence ID" value="NZ_JASDDK010000009.1"/>
</dbReference>
<accession>A0ABT7ZYK3</accession>
<reference evidence="3 4" key="1">
    <citation type="journal article" date="2023" name="Int. J. Syst. Evol. Microbiol.">
        <title>Winogradskyella bathintestinalis sp. nov., isolated from the intestine of the deep-sea loosejaw dragonfish, Malacosteus niger.</title>
        <authorList>
            <person name="Uniacke-Lowe S."/>
            <person name="Johnson C.N."/>
            <person name="Stanton C."/>
            <person name="Hill C."/>
            <person name="Ross P."/>
        </authorList>
    </citation>
    <scope>NUCLEOTIDE SEQUENCE [LARGE SCALE GENOMIC DNA]</scope>
    <source>
        <strain evidence="3 4">APC 3343</strain>
    </source>
</reference>
<dbReference type="EMBL" id="JASDDK010000009">
    <property type="protein sequence ID" value="MDN3494095.1"/>
    <property type="molecule type" value="Genomic_DNA"/>
</dbReference>
<evidence type="ECO:0000259" key="2">
    <source>
        <dbReference type="PROSITE" id="PS50222"/>
    </source>
</evidence>
<dbReference type="SMART" id="SM00054">
    <property type="entry name" value="EFh"/>
    <property type="match status" value="2"/>
</dbReference>
<feature type="region of interest" description="Disordered" evidence="1">
    <location>
        <begin position="100"/>
        <end position="125"/>
    </location>
</feature>
<dbReference type="Proteomes" id="UP001231197">
    <property type="component" value="Unassembled WGS sequence"/>
</dbReference>
<dbReference type="CDD" id="cd00051">
    <property type="entry name" value="EFh"/>
    <property type="match status" value="1"/>
</dbReference>
<dbReference type="PROSITE" id="PS50222">
    <property type="entry name" value="EF_HAND_2"/>
    <property type="match status" value="1"/>
</dbReference>
<comment type="caution">
    <text evidence="3">The sequence shown here is derived from an EMBL/GenBank/DDBJ whole genome shotgun (WGS) entry which is preliminary data.</text>
</comment>
<gene>
    <name evidence="3" type="ORF">QMA06_15330</name>
</gene>
<dbReference type="Gene3D" id="1.10.238.10">
    <property type="entry name" value="EF-hand"/>
    <property type="match status" value="1"/>
</dbReference>
<organism evidence="3 4">
    <name type="scientific">Winogradskyella bathintestinalis</name>
    <dbReference type="NCBI Taxonomy" id="3035208"/>
    <lineage>
        <taxon>Bacteria</taxon>
        <taxon>Pseudomonadati</taxon>
        <taxon>Bacteroidota</taxon>
        <taxon>Flavobacteriia</taxon>
        <taxon>Flavobacteriales</taxon>
        <taxon>Flavobacteriaceae</taxon>
        <taxon>Winogradskyella</taxon>
    </lineage>
</organism>
<protein>
    <submittedName>
        <fullName evidence="3">EF-hand domain-containing protein</fullName>
    </submittedName>
</protein>
<dbReference type="PROSITE" id="PS00018">
    <property type="entry name" value="EF_HAND_1"/>
    <property type="match status" value="1"/>
</dbReference>
<keyword evidence="4" id="KW-1185">Reference proteome</keyword>
<dbReference type="InterPro" id="IPR018247">
    <property type="entry name" value="EF_Hand_1_Ca_BS"/>
</dbReference>
<dbReference type="SUPFAM" id="SSF47473">
    <property type="entry name" value="EF-hand"/>
    <property type="match status" value="1"/>
</dbReference>
<sequence length="125" mass="14407">MISNTLKTGIFIIAIASISTIGAQEKFKIESKKKELKTDPSERMFKHLDINADNTITLEEFKTKELKDKSKEVQFESQFAEMDTDKNGSLDKTEFKAAFEMRREKRNPNETKLRAKKSNTLEKKG</sequence>
<evidence type="ECO:0000313" key="4">
    <source>
        <dbReference type="Proteomes" id="UP001231197"/>
    </source>
</evidence>
<feature type="domain" description="EF-hand" evidence="2">
    <location>
        <begin position="70"/>
        <end position="105"/>
    </location>
</feature>